<dbReference type="SUPFAM" id="SSF53187">
    <property type="entry name" value="Zn-dependent exopeptidases"/>
    <property type="match status" value="1"/>
</dbReference>
<evidence type="ECO:0000313" key="6">
    <source>
        <dbReference type="EMBL" id="MBE1599244.1"/>
    </source>
</evidence>
<organism evidence="6 7">
    <name type="scientific">Streptomyces stelliscabiei</name>
    <dbReference type="NCBI Taxonomy" id="146820"/>
    <lineage>
        <taxon>Bacteria</taxon>
        <taxon>Bacillati</taxon>
        <taxon>Actinomycetota</taxon>
        <taxon>Actinomycetes</taxon>
        <taxon>Kitasatosporales</taxon>
        <taxon>Streptomycetaceae</taxon>
        <taxon>Streptomyces</taxon>
    </lineage>
</organism>
<dbReference type="AlphaFoldDB" id="A0A8I0P8U1"/>
<dbReference type="Gene3D" id="3.30.70.360">
    <property type="match status" value="1"/>
</dbReference>
<evidence type="ECO:0000256" key="2">
    <source>
        <dbReference type="ARBA" id="ARBA00022801"/>
    </source>
</evidence>
<proteinExistence type="predicted"/>
<accession>A0A8I0P8U1</accession>
<dbReference type="InterPro" id="IPR050072">
    <property type="entry name" value="Peptidase_M20A"/>
</dbReference>
<keyword evidence="1" id="KW-0479">Metal-binding</keyword>
<evidence type="ECO:0000256" key="1">
    <source>
        <dbReference type="ARBA" id="ARBA00022723"/>
    </source>
</evidence>
<dbReference type="Pfam" id="PF07687">
    <property type="entry name" value="M20_dimer"/>
    <property type="match status" value="1"/>
</dbReference>
<evidence type="ECO:0000256" key="4">
    <source>
        <dbReference type="SAM" id="Phobius"/>
    </source>
</evidence>
<feature type="region of interest" description="Disordered" evidence="3">
    <location>
        <begin position="254"/>
        <end position="283"/>
    </location>
</feature>
<evidence type="ECO:0000256" key="3">
    <source>
        <dbReference type="SAM" id="MobiDB-lite"/>
    </source>
</evidence>
<dbReference type="SUPFAM" id="SSF55031">
    <property type="entry name" value="Bacterial exopeptidase dimerisation domain"/>
    <property type="match status" value="1"/>
</dbReference>
<dbReference type="GO" id="GO:0046872">
    <property type="term" value="F:metal ion binding"/>
    <property type="evidence" value="ECO:0007669"/>
    <property type="project" value="UniProtKB-KW"/>
</dbReference>
<name>A0A8I0P8U1_9ACTN</name>
<feature type="transmembrane region" description="Helical" evidence="4">
    <location>
        <begin position="555"/>
        <end position="579"/>
    </location>
</feature>
<dbReference type="InterPro" id="IPR011650">
    <property type="entry name" value="Peptidase_M20_dimer"/>
</dbReference>
<dbReference type="EMBL" id="JADBGF010000001">
    <property type="protein sequence ID" value="MBE1599244.1"/>
    <property type="molecule type" value="Genomic_DNA"/>
</dbReference>
<reference evidence="6 7" key="1">
    <citation type="submission" date="2020-10" db="EMBL/GenBank/DDBJ databases">
        <title>Sequencing the genomes of 1000 actinobacteria strains.</title>
        <authorList>
            <person name="Klenk H.-P."/>
        </authorList>
    </citation>
    <scope>NUCLEOTIDE SEQUENCE [LARGE SCALE GENOMIC DNA]</scope>
    <source>
        <strain evidence="6 7">DSM 41803</strain>
    </source>
</reference>
<dbReference type="InterPro" id="IPR036264">
    <property type="entry name" value="Bact_exopeptidase_dim_dom"/>
</dbReference>
<keyword evidence="4" id="KW-0812">Transmembrane</keyword>
<dbReference type="PANTHER" id="PTHR43808:SF9">
    <property type="entry name" value="BLL0789 PROTEIN"/>
    <property type="match status" value="1"/>
</dbReference>
<dbReference type="PANTHER" id="PTHR43808">
    <property type="entry name" value="ACETYLORNITHINE DEACETYLASE"/>
    <property type="match status" value="1"/>
</dbReference>
<gene>
    <name evidence="6" type="ORF">H4687_005373</name>
</gene>
<dbReference type="Gene3D" id="3.40.630.10">
    <property type="entry name" value="Zn peptidases"/>
    <property type="match status" value="1"/>
</dbReference>
<evidence type="ECO:0000259" key="5">
    <source>
        <dbReference type="Pfam" id="PF07687"/>
    </source>
</evidence>
<sequence length="594" mass="61518">MRGGGGRPRAASDARGGGPAVLGQLGDDGAFGLAEGLGGTLVLEPTAHGAVKTARKGTGIFRVTATGVESHAGLAPQDGASAILALAEFVIAAAAVAAPEWGTTVNTGVVSGGSAVSVVAGSATAGIDIRVAGAAEQARVDAEFAAIEVTDPRVRIEVDHDWNHPPMALGAASAPLLDLARGTARAQGREELPTAAVGGASDANFVAALGLPVLCGMGATGDGAHARGEYILPDTVPAQTALVAGMLLRLTRPPRSGPAGCAPVRRMTRAGSREPRPDLLEVSSRPDQAVRLVPRLMQAMAEVLPLVEELVDVEGVAGATPVRDRRPDERGRADRFLADAPERVDDGHRELHHGVVGVQDDQFERGHLVQGDAFDAGQHHRGHRLRFDLGEHAVHPELVAAEFLGAHRDRDTGRGRAVGRAEVFVRHPHPTTIPAPRPEPVDHMVQAVHPVRAVRTLDAVRTVLAVRAAPALRATPAIHQVRPVHPVRLIHSVHTIDAIHMIGTIHTVHTVHTAAAPDPLRPAALDPVGAIGRDPVGTALYTVATGLGAVDIRCFALGVVGTVGVALLTVCVVGAVCTLRTVHARPTLRGVRGL</sequence>
<comment type="caution">
    <text evidence="6">The sequence shown here is derived from an EMBL/GenBank/DDBJ whole genome shotgun (WGS) entry which is preliminary data.</text>
</comment>
<keyword evidence="2" id="KW-0378">Hydrolase</keyword>
<keyword evidence="4" id="KW-1133">Transmembrane helix</keyword>
<dbReference type="GO" id="GO:0016787">
    <property type="term" value="F:hydrolase activity"/>
    <property type="evidence" value="ECO:0007669"/>
    <property type="project" value="UniProtKB-KW"/>
</dbReference>
<feature type="domain" description="Peptidase M20 dimerisation" evidence="5">
    <location>
        <begin position="53"/>
        <end position="146"/>
    </location>
</feature>
<evidence type="ECO:0000313" key="7">
    <source>
        <dbReference type="Proteomes" id="UP000629287"/>
    </source>
</evidence>
<protein>
    <recommendedName>
        <fullName evidence="5">Peptidase M20 dimerisation domain-containing protein</fullName>
    </recommendedName>
</protein>
<keyword evidence="7" id="KW-1185">Reference proteome</keyword>
<keyword evidence="4" id="KW-0472">Membrane</keyword>
<dbReference type="Proteomes" id="UP000629287">
    <property type="component" value="Unassembled WGS sequence"/>
</dbReference>